<keyword evidence="5" id="KW-1185">Reference proteome</keyword>
<evidence type="ECO:0000313" key="4">
    <source>
        <dbReference type="EMBL" id="MBB6733209.1"/>
    </source>
</evidence>
<keyword evidence="2" id="KW-0732">Signal</keyword>
<organism evidence="4 5">
    <name type="scientific">Cohnella zeiphila</name>
    <dbReference type="NCBI Taxonomy" id="2761120"/>
    <lineage>
        <taxon>Bacteria</taxon>
        <taxon>Bacillati</taxon>
        <taxon>Bacillota</taxon>
        <taxon>Bacilli</taxon>
        <taxon>Bacillales</taxon>
        <taxon>Paenibacillaceae</taxon>
        <taxon>Cohnella</taxon>
    </lineage>
</organism>
<dbReference type="RefSeq" id="WP_185130854.1">
    <property type="nucleotide sequence ID" value="NZ_JACJVO010000024.1"/>
</dbReference>
<dbReference type="InterPro" id="IPR012854">
    <property type="entry name" value="Cu_amine_oxidase-like_N"/>
</dbReference>
<evidence type="ECO:0000256" key="2">
    <source>
        <dbReference type="SAM" id="SignalP"/>
    </source>
</evidence>
<reference evidence="4 5" key="1">
    <citation type="submission" date="2020-08" db="EMBL/GenBank/DDBJ databases">
        <title>Cohnella phylogeny.</title>
        <authorList>
            <person name="Dunlap C."/>
        </authorList>
    </citation>
    <scope>NUCLEOTIDE SEQUENCE [LARGE SCALE GENOMIC DNA]</scope>
    <source>
        <strain evidence="4 5">CBP 2801</strain>
    </source>
</reference>
<dbReference type="Pfam" id="PF07833">
    <property type="entry name" value="Cu_amine_oxidN1"/>
    <property type="match status" value="1"/>
</dbReference>
<protein>
    <submittedName>
        <fullName evidence="4">Copper amine oxidase N-terminal domain-containing protein</fullName>
    </submittedName>
</protein>
<dbReference type="SUPFAM" id="SSF55383">
    <property type="entry name" value="Copper amine oxidase, domain N"/>
    <property type="match status" value="1"/>
</dbReference>
<sequence length="358" mass="38148">MKKRVAVGVMTGMLAMGSIGLAGAHAQGSLQLTVLGTPVQGDSAPIVVSGRVLVPIRVVTEKLGGTVNWDAAKGTVTASKWSDSVKLTVGQKKAVLVRNGQKPATVSLDAPARLVRDRVYIPLRFVSETFGYGVDWDGATASVRSPFSVNVQNVLASGSLDKARQLMLNLGQLRYKHEPLAVRHDSEYWGETFLFPEGEALRYYSITGDTATRIEITDGMAVAVWQAHVKEDDAVAQFLKGQWTDARGDNPPISKVYYSYAAGGWGDSHEETVSRIDLQGNSTVLGYKREVGGDITNQEGTIAYALPDETRKEVVSFTPAPAAATASAAVQPGVSIDFPSGEDADEQAAPDLATPSPK</sequence>
<feature type="signal peptide" evidence="2">
    <location>
        <begin position="1"/>
        <end position="26"/>
    </location>
</feature>
<dbReference type="EMBL" id="JACJVO010000024">
    <property type="protein sequence ID" value="MBB6733209.1"/>
    <property type="molecule type" value="Genomic_DNA"/>
</dbReference>
<dbReference type="InterPro" id="IPR036582">
    <property type="entry name" value="Mao_N_sf"/>
</dbReference>
<dbReference type="Gene3D" id="3.30.457.10">
    <property type="entry name" value="Copper amine oxidase-like, N-terminal domain"/>
    <property type="match status" value="1"/>
</dbReference>
<name>A0A7X0VWH3_9BACL</name>
<dbReference type="Proteomes" id="UP000564644">
    <property type="component" value="Unassembled WGS sequence"/>
</dbReference>
<comment type="caution">
    <text evidence="4">The sequence shown here is derived from an EMBL/GenBank/DDBJ whole genome shotgun (WGS) entry which is preliminary data.</text>
</comment>
<proteinExistence type="predicted"/>
<feature type="region of interest" description="Disordered" evidence="1">
    <location>
        <begin position="334"/>
        <end position="358"/>
    </location>
</feature>
<gene>
    <name evidence="4" type="ORF">H7C18_20010</name>
</gene>
<feature type="chain" id="PRO_5031151890" evidence="2">
    <location>
        <begin position="27"/>
        <end position="358"/>
    </location>
</feature>
<accession>A0A7X0VWH3</accession>
<evidence type="ECO:0000259" key="3">
    <source>
        <dbReference type="Pfam" id="PF07833"/>
    </source>
</evidence>
<evidence type="ECO:0000256" key="1">
    <source>
        <dbReference type="SAM" id="MobiDB-lite"/>
    </source>
</evidence>
<dbReference type="AlphaFoldDB" id="A0A7X0VWH3"/>
<feature type="domain" description="Copper amine oxidase-like N-terminal" evidence="3">
    <location>
        <begin position="34"/>
        <end position="143"/>
    </location>
</feature>
<evidence type="ECO:0000313" key="5">
    <source>
        <dbReference type="Proteomes" id="UP000564644"/>
    </source>
</evidence>